<dbReference type="GO" id="GO:0005737">
    <property type="term" value="C:cytoplasm"/>
    <property type="evidence" value="ECO:0007669"/>
    <property type="project" value="TreeGrafter"/>
</dbReference>
<feature type="region of interest" description="Disordered" evidence="3">
    <location>
        <begin position="453"/>
        <end position="474"/>
    </location>
</feature>
<dbReference type="Proteomes" id="UP001211907">
    <property type="component" value="Unassembled WGS sequence"/>
</dbReference>
<dbReference type="InterPro" id="IPR011989">
    <property type="entry name" value="ARM-like"/>
</dbReference>
<feature type="domain" description="PUM-HD" evidence="4">
    <location>
        <begin position="1"/>
        <end position="351"/>
    </location>
</feature>
<dbReference type="InterPro" id="IPR016024">
    <property type="entry name" value="ARM-type_fold"/>
</dbReference>
<evidence type="ECO:0000259" key="4">
    <source>
        <dbReference type="PROSITE" id="PS50303"/>
    </source>
</evidence>
<keyword evidence="6" id="KW-1185">Reference proteome</keyword>
<reference evidence="5" key="1">
    <citation type="submission" date="2020-05" db="EMBL/GenBank/DDBJ databases">
        <title>Phylogenomic resolution of chytrid fungi.</title>
        <authorList>
            <person name="Stajich J.E."/>
            <person name="Amses K."/>
            <person name="Simmons R."/>
            <person name="Seto K."/>
            <person name="Myers J."/>
            <person name="Bonds A."/>
            <person name="Quandt C.A."/>
            <person name="Barry K."/>
            <person name="Liu P."/>
            <person name="Grigoriev I."/>
            <person name="Longcore J.E."/>
            <person name="James T.Y."/>
        </authorList>
    </citation>
    <scope>NUCLEOTIDE SEQUENCE</scope>
    <source>
        <strain evidence="5">JEL0513</strain>
    </source>
</reference>
<protein>
    <recommendedName>
        <fullName evidence="4">PUM-HD domain-containing protein</fullName>
    </recommendedName>
</protein>
<feature type="compositionally biased region" description="Polar residues" evidence="3">
    <location>
        <begin position="461"/>
        <end position="474"/>
    </location>
</feature>
<dbReference type="InterPro" id="IPR001313">
    <property type="entry name" value="Pumilio_RNA-bd_rpt"/>
</dbReference>
<dbReference type="InterPro" id="IPR033133">
    <property type="entry name" value="PUM-HD"/>
</dbReference>
<dbReference type="SUPFAM" id="SSF48371">
    <property type="entry name" value="ARM repeat"/>
    <property type="match status" value="1"/>
</dbReference>
<evidence type="ECO:0000256" key="3">
    <source>
        <dbReference type="SAM" id="MobiDB-lite"/>
    </source>
</evidence>
<evidence type="ECO:0000256" key="1">
    <source>
        <dbReference type="ARBA" id="ARBA00022737"/>
    </source>
</evidence>
<feature type="non-terminal residue" evidence="5">
    <location>
        <position position="1"/>
    </location>
</feature>
<dbReference type="PROSITE" id="PS50303">
    <property type="entry name" value="PUM_HD"/>
    <property type="match status" value="1"/>
</dbReference>
<feature type="repeat" description="Pumilio" evidence="2">
    <location>
        <begin position="40"/>
        <end position="75"/>
    </location>
</feature>
<feature type="region of interest" description="Disordered" evidence="3">
    <location>
        <begin position="524"/>
        <end position="553"/>
    </location>
</feature>
<feature type="repeat" description="Pumilio" evidence="2">
    <location>
        <begin position="286"/>
        <end position="328"/>
    </location>
</feature>
<feature type="repeat" description="Pumilio" evidence="2">
    <location>
        <begin position="244"/>
        <end position="280"/>
    </location>
</feature>
<evidence type="ECO:0000313" key="5">
    <source>
        <dbReference type="EMBL" id="KAJ3085237.1"/>
    </source>
</evidence>
<comment type="caution">
    <text evidence="5">The sequence shown here is derived from an EMBL/GenBank/DDBJ whole genome shotgun (WGS) entry which is preliminary data.</text>
</comment>
<keyword evidence="1" id="KW-0677">Repeat</keyword>
<name>A0AAD5STB3_9FUNG</name>
<dbReference type="SMART" id="SM00025">
    <property type="entry name" value="Pumilio"/>
    <property type="match status" value="6"/>
</dbReference>
<dbReference type="PANTHER" id="PTHR12537:SF48">
    <property type="entry name" value="MEIOTIC COILED-COIL PROTEIN 2"/>
    <property type="match status" value="1"/>
</dbReference>
<accession>A0AAD5STB3</accession>
<dbReference type="Pfam" id="PF00806">
    <property type="entry name" value="PUF"/>
    <property type="match status" value="1"/>
</dbReference>
<dbReference type="EMBL" id="JADGJH010004593">
    <property type="protein sequence ID" value="KAJ3085237.1"/>
    <property type="molecule type" value="Genomic_DNA"/>
</dbReference>
<evidence type="ECO:0000313" key="6">
    <source>
        <dbReference type="Proteomes" id="UP001211907"/>
    </source>
</evidence>
<dbReference type="AlphaFoldDB" id="A0AAD5STB3"/>
<feature type="repeat" description="Pumilio" evidence="2">
    <location>
        <begin position="173"/>
        <end position="208"/>
    </location>
</feature>
<dbReference type="PANTHER" id="PTHR12537">
    <property type="entry name" value="RNA BINDING PROTEIN PUMILIO-RELATED"/>
    <property type="match status" value="1"/>
</dbReference>
<dbReference type="Pfam" id="PF22493">
    <property type="entry name" value="PUF_NOP9"/>
    <property type="match status" value="1"/>
</dbReference>
<dbReference type="Gene3D" id="1.25.10.10">
    <property type="entry name" value="Leucine-rich Repeat Variant"/>
    <property type="match status" value="1"/>
</dbReference>
<feature type="compositionally biased region" description="Low complexity" evidence="3">
    <location>
        <begin position="524"/>
        <end position="535"/>
    </location>
</feature>
<sequence>PASLHLQQNIKYLSSLIHNPSTDSASMASAIRSRNQLLDAVKPQALSLMRNRFGNFLMQRCLEYGTRDQVKVIVGLMALDVCDDEIKLTIVNELFRAIPETITHRFACHVWQRVFETKWGVLPTSHPSALDHFALTATIIDPPLQQQQQQQQQQQINLTFSNRSKIVARVDAALKGQWHLVANDENGSLVVQCVFENCADSDKREIVKEVLVYAADIAKGQWGNWVIQHLLDHGTPGDKSHIFKVVARNVYSMSVDQFASKVVEKVLKSCQRRELYDIVDVVISSNMRENGSPGILDMMNNQYANYVVQHMLTLSDPSQREICVRLIAPHLPVLRGSKYGQRVAAIVEKHIRSCQPRFGSVLNMNGNTNCATTQATINGLNQFSRTGALTASPSFINGNMNSNSNYEFENIYASSQSGIPLYTGNHQQFQNQQQQQQQQQQQSQPQLLPLLQQQQQLQPPASANSSLNTNFPFDTTSSSTNIGLLQHQQQLRNHLQMLDSSLFQPDILLLNQVMGQQQQQQQQSLLPVQQQQHQQGNGGCGSGSTIGARNGHLQQSDGIGSGIFFQQPLQQQQQQQPIQFSNSVPCGMSDAATFIGGA</sequence>
<organism evidence="5 6">
    <name type="scientific">Physocladia obscura</name>
    <dbReference type="NCBI Taxonomy" id="109957"/>
    <lineage>
        <taxon>Eukaryota</taxon>
        <taxon>Fungi</taxon>
        <taxon>Fungi incertae sedis</taxon>
        <taxon>Chytridiomycota</taxon>
        <taxon>Chytridiomycota incertae sedis</taxon>
        <taxon>Chytridiomycetes</taxon>
        <taxon>Chytridiales</taxon>
        <taxon>Chytriomycetaceae</taxon>
        <taxon>Physocladia</taxon>
    </lineage>
</organism>
<dbReference type="GO" id="GO:0010608">
    <property type="term" value="P:post-transcriptional regulation of gene expression"/>
    <property type="evidence" value="ECO:0007669"/>
    <property type="project" value="TreeGrafter"/>
</dbReference>
<dbReference type="PROSITE" id="PS50302">
    <property type="entry name" value="PUM"/>
    <property type="match status" value="4"/>
</dbReference>
<dbReference type="GO" id="GO:0003730">
    <property type="term" value="F:mRNA 3'-UTR binding"/>
    <property type="evidence" value="ECO:0007669"/>
    <property type="project" value="TreeGrafter"/>
</dbReference>
<evidence type="ECO:0000256" key="2">
    <source>
        <dbReference type="PROSITE-ProRule" id="PRU00317"/>
    </source>
</evidence>
<gene>
    <name evidence="5" type="ORF">HK100_009115</name>
</gene>
<proteinExistence type="predicted"/>
<feature type="non-terminal residue" evidence="5">
    <location>
        <position position="598"/>
    </location>
</feature>